<protein>
    <submittedName>
        <fullName evidence="2">Uncharacterized protein</fullName>
    </submittedName>
</protein>
<dbReference type="EMBL" id="MU842813">
    <property type="protein sequence ID" value="KAK2034591.1"/>
    <property type="molecule type" value="Genomic_DNA"/>
</dbReference>
<gene>
    <name evidence="2" type="ORF">LX32DRAFT_369214</name>
</gene>
<sequence length="95" mass="10265">METVYSPKFSIEHITLNNSLSPIHHPYGYLRTCGVAVEIGCRRVGWLTMLRRKSTAAPGPQSPCGLLNVETGSCPAGRPSQPVPDPCRISTGLCK</sequence>
<dbReference type="Proteomes" id="UP001232148">
    <property type="component" value="Unassembled WGS sequence"/>
</dbReference>
<keyword evidence="3" id="KW-1185">Reference proteome</keyword>
<evidence type="ECO:0000313" key="3">
    <source>
        <dbReference type="Proteomes" id="UP001232148"/>
    </source>
</evidence>
<comment type="caution">
    <text evidence="2">The sequence shown here is derived from an EMBL/GenBank/DDBJ whole genome shotgun (WGS) entry which is preliminary data.</text>
</comment>
<reference evidence="2" key="1">
    <citation type="submission" date="2021-06" db="EMBL/GenBank/DDBJ databases">
        <title>Comparative genomics, transcriptomics and evolutionary studies reveal genomic signatures of adaptation to plant cell wall in hemibiotrophic fungi.</title>
        <authorList>
            <consortium name="DOE Joint Genome Institute"/>
            <person name="Baroncelli R."/>
            <person name="Diaz J.F."/>
            <person name="Benocci T."/>
            <person name="Peng M."/>
            <person name="Battaglia E."/>
            <person name="Haridas S."/>
            <person name="Andreopoulos W."/>
            <person name="Labutti K."/>
            <person name="Pangilinan J."/>
            <person name="Floch G.L."/>
            <person name="Makela M.R."/>
            <person name="Henrissat B."/>
            <person name="Grigoriev I.V."/>
            <person name="Crouch J.A."/>
            <person name="De Vries R.P."/>
            <person name="Sukno S.A."/>
            <person name="Thon M.R."/>
        </authorList>
    </citation>
    <scope>NUCLEOTIDE SEQUENCE</scope>
    <source>
        <strain evidence="2">MAFF235873</strain>
    </source>
</reference>
<accession>A0AAD9HSR7</accession>
<organism evidence="2 3">
    <name type="scientific">Colletotrichum zoysiae</name>
    <dbReference type="NCBI Taxonomy" id="1216348"/>
    <lineage>
        <taxon>Eukaryota</taxon>
        <taxon>Fungi</taxon>
        <taxon>Dikarya</taxon>
        <taxon>Ascomycota</taxon>
        <taxon>Pezizomycotina</taxon>
        <taxon>Sordariomycetes</taxon>
        <taxon>Hypocreomycetidae</taxon>
        <taxon>Glomerellales</taxon>
        <taxon>Glomerellaceae</taxon>
        <taxon>Colletotrichum</taxon>
        <taxon>Colletotrichum graminicola species complex</taxon>
    </lineage>
</organism>
<evidence type="ECO:0000313" key="2">
    <source>
        <dbReference type="EMBL" id="KAK2034591.1"/>
    </source>
</evidence>
<dbReference type="AlphaFoldDB" id="A0AAD9HSR7"/>
<feature type="region of interest" description="Disordered" evidence="1">
    <location>
        <begin position="75"/>
        <end position="95"/>
    </location>
</feature>
<name>A0AAD9HSR7_9PEZI</name>
<evidence type="ECO:0000256" key="1">
    <source>
        <dbReference type="SAM" id="MobiDB-lite"/>
    </source>
</evidence>
<proteinExistence type="predicted"/>